<evidence type="ECO:0000313" key="2">
    <source>
        <dbReference type="Proteomes" id="UP001597045"/>
    </source>
</evidence>
<dbReference type="GO" id="GO:0016301">
    <property type="term" value="F:kinase activity"/>
    <property type="evidence" value="ECO:0007669"/>
    <property type="project" value="UniProtKB-KW"/>
</dbReference>
<gene>
    <name evidence="1" type="ORF">ACFQ1S_24680</name>
</gene>
<dbReference type="EMBL" id="JBHTIS010001630">
    <property type="protein sequence ID" value="MFD1048498.1"/>
    <property type="molecule type" value="Genomic_DNA"/>
</dbReference>
<keyword evidence="1" id="KW-0418">Kinase</keyword>
<dbReference type="Proteomes" id="UP001597045">
    <property type="component" value="Unassembled WGS sequence"/>
</dbReference>
<feature type="non-terminal residue" evidence="1">
    <location>
        <position position="1"/>
    </location>
</feature>
<proteinExistence type="predicted"/>
<accession>A0ABW3MCY7</accession>
<evidence type="ECO:0000313" key="1">
    <source>
        <dbReference type="EMBL" id="MFD1048498.1"/>
    </source>
</evidence>
<name>A0ABW3MCY7_9PSEU</name>
<protein>
    <submittedName>
        <fullName evidence="1">Adenylate kinase</fullName>
    </submittedName>
</protein>
<comment type="caution">
    <text evidence="1">The sequence shown here is derived from an EMBL/GenBank/DDBJ whole genome shotgun (WGS) entry which is preliminary data.</text>
</comment>
<reference evidence="2" key="1">
    <citation type="journal article" date="2019" name="Int. J. Syst. Evol. Microbiol.">
        <title>The Global Catalogue of Microorganisms (GCM) 10K type strain sequencing project: providing services to taxonomists for standard genome sequencing and annotation.</title>
        <authorList>
            <consortium name="The Broad Institute Genomics Platform"/>
            <consortium name="The Broad Institute Genome Sequencing Center for Infectious Disease"/>
            <person name="Wu L."/>
            <person name="Ma J."/>
        </authorList>
    </citation>
    <scope>NUCLEOTIDE SEQUENCE [LARGE SCALE GENOMIC DNA]</scope>
    <source>
        <strain evidence="2">JCM 31486</strain>
    </source>
</reference>
<organism evidence="1 2">
    <name type="scientific">Kibdelosporangium lantanae</name>
    <dbReference type="NCBI Taxonomy" id="1497396"/>
    <lineage>
        <taxon>Bacteria</taxon>
        <taxon>Bacillati</taxon>
        <taxon>Actinomycetota</taxon>
        <taxon>Actinomycetes</taxon>
        <taxon>Pseudonocardiales</taxon>
        <taxon>Pseudonocardiaceae</taxon>
        <taxon>Kibdelosporangium</taxon>
    </lineage>
</organism>
<keyword evidence="2" id="KW-1185">Reference proteome</keyword>
<keyword evidence="1" id="KW-0808">Transferase</keyword>
<sequence length="59" mass="7044">WRGWLSADHPVWWAWSQFERKRAQVLEYSAEHPHVKVIRVRTARQVRALLSRSSPPAPR</sequence>